<feature type="domain" description="DH" evidence="1">
    <location>
        <begin position="14"/>
        <end position="108"/>
    </location>
</feature>
<sequence length="171" mass="19758">MATAHALQDGGMLLEIDTEKLFSNTPDVLNASLYFWEAAIYPMLCDAIENDIPLNTEYMYPGFYRFRELFQPYEKYVSEQSKALDYLRSLTSNTDFMAYLTWCHSHKDAIDALCNFKITEDSCINIRLSTLRVAKAFRSGPRKRCIIAKMLPVEVVAKENKFLLDEDGQFH</sequence>
<dbReference type="STRING" id="151549.A0A4C2AH03"/>
<dbReference type="Gene3D" id="1.20.900.10">
    <property type="entry name" value="Dbl homology (DH) domain"/>
    <property type="match status" value="1"/>
</dbReference>
<dbReference type="PANTHER" id="PTHR13217:SF11">
    <property type="entry name" value="PLECKSTRIN HOMOLOGY DOMAIN-CONTAINING FAMILY G MEMBER 5"/>
    <property type="match status" value="1"/>
</dbReference>
<dbReference type="GO" id="GO:0007266">
    <property type="term" value="P:Rho protein signal transduction"/>
    <property type="evidence" value="ECO:0007669"/>
    <property type="project" value="TreeGrafter"/>
</dbReference>
<dbReference type="Proteomes" id="UP000299102">
    <property type="component" value="Unassembled WGS sequence"/>
</dbReference>
<gene>
    <name evidence="2" type="primary">Plekhg5</name>
    <name evidence="2" type="ORF">EVAR_71485_1</name>
</gene>
<organism evidence="2 3">
    <name type="scientific">Eumeta variegata</name>
    <name type="common">Bagworm moth</name>
    <name type="synonym">Eumeta japonica</name>
    <dbReference type="NCBI Taxonomy" id="151549"/>
    <lineage>
        <taxon>Eukaryota</taxon>
        <taxon>Metazoa</taxon>
        <taxon>Ecdysozoa</taxon>
        <taxon>Arthropoda</taxon>
        <taxon>Hexapoda</taxon>
        <taxon>Insecta</taxon>
        <taxon>Pterygota</taxon>
        <taxon>Neoptera</taxon>
        <taxon>Endopterygota</taxon>
        <taxon>Lepidoptera</taxon>
        <taxon>Glossata</taxon>
        <taxon>Ditrysia</taxon>
        <taxon>Tineoidea</taxon>
        <taxon>Psychidae</taxon>
        <taxon>Oiketicinae</taxon>
        <taxon>Eumeta</taxon>
    </lineage>
</organism>
<dbReference type="InterPro" id="IPR040181">
    <property type="entry name" value="PKHG5/7"/>
</dbReference>
<dbReference type="AlphaFoldDB" id="A0A4C2AH03"/>
<evidence type="ECO:0000259" key="1">
    <source>
        <dbReference type="Pfam" id="PF00621"/>
    </source>
</evidence>
<dbReference type="PANTHER" id="PTHR13217">
    <property type="entry name" value="PLECKSTRIN HOMOLOGY DOMAIN-CONTAINING FAMILY G MEMBER 7"/>
    <property type="match status" value="1"/>
</dbReference>
<protein>
    <submittedName>
        <fullName evidence="2">Pleckstrin homology domain-containing family G member 5</fullName>
    </submittedName>
</protein>
<dbReference type="GO" id="GO:0005886">
    <property type="term" value="C:plasma membrane"/>
    <property type="evidence" value="ECO:0007669"/>
    <property type="project" value="TreeGrafter"/>
</dbReference>
<accession>A0A4C2AH03</accession>
<keyword evidence="3" id="KW-1185">Reference proteome</keyword>
<dbReference type="EMBL" id="BGZK01003080">
    <property type="protein sequence ID" value="GBP98165.1"/>
    <property type="molecule type" value="Genomic_DNA"/>
</dbReference>
<dbReference type="GO" id="GO:0005085">
    <property type="term" value="F:guanyl-nucleotide exchange factor activity"/>
    <property type="evidence" value="ECO:0007669"/>
    <property type="project" value="InterPro"/>
</dbReference>
<comment type="caution">
    <text evidence="2">The sequence shown here is derived from an EMBL/GenBank/DDBJ whole genome shotgun (WGS) entry which is preliminary data.</text>
</comment>
<dbReference type="OrthoDB" id="5585231at2759"/>
<dbReference type="InterPro" id="IPR035899">
    <property type="entry name" value="DBL_dom_sf"/>
</dbReference>
<dbReference type="InterPro" id="IPR000219">
    <property type="entry name" value="DH_dom"/>
</dbReference>
<evidence type="ECO:0000313" key="3">
    <source>
        <dbReference type="Proteomes" id="UP000299102"/>
    </source>
</evidence>
<dbReference type="GO" id="GO:0043542">
    <property type="term" value="P:endothelial cell migration"/>
    <property type="evidence" value="ECO:0007669"/>
    <property type="project" value="TreeGrafter"/>
</dbReference>
<dbReference type="SUPFAM" id="SSF48065">
    <property type="entry name" value="DBL homology domain (DH-domain)"/>
    <property type="match status" value="1"/>
</dbReference>
<name>A0A4C2AH03_EUMVA</name>
<dbReference type="GO" id="GO:0030139">
    <property type="term" value="C:endocytic vesicle"/>
    <property type="evidence" value="ECO:0007669"/>
    <property type="project" value="TreeGrafter"/>
</dbReference>
<evidence type="ECO:0000313" key="2">
    <source>
        <dbReference type="EMBL" id="GBP98165.1"/>
    </source>
</evidence>
<reference evidence="2 3" key="1">
    <citation type="journal article" date="2019" name="Commun. Biol.">
        <title>The bagworm genome reveals a unique fibroin gene that provides high tensile strength.</title>
        <authorList>
            <person name="Kono N."/>
            <person name="Nakamura H."/>
            <person name="Ohtoshi R."/>
            <person name="Tomita M."/>
            <person name="Numata K."/>
            <person name="Arakawa K."/>
        </authorList>
    </citation>
    <scope>NUCLEOTIDE SEQUENCE [LARGE SCALE GENOMIC DNA]</scope>
</reference>
<dbReference type="Pfam" id="PF00621">
    <property type="entry name" value="RhoGEF"/>
    <property type="match status" value="1"/>
</dbReference>
<proteinExistence type="predicted"/>
<dbReference type="GO" id="GO:0030424">
    <property type="term" value="C:axon"/>
    <property type="evidence" value="ECO:0007669"/>
    <property type="project" value="TreeGrafter"/>
</dbReference>